<feature type="transmembrane region" description="Helical" evidence="1">
    <location>
        <begin position="195"/>
        <end position="212"/>
    </location>
</feature>
<protein>
    <recommendedName>
        <fullName evidence="3">GDT1 family protein</fullName>
    </recommendedName>
</protein>
<name>A0A455SY87_9CHLR</name>
<dbReference type="AlphaFoldDB" id="A0A455SY87"/>
<sequence length="267" mass="28259">MAWAILTAAFLASAVEFVEAFTIVLVVGLTINWRSSLAGVAGAVLTLALLVAILGVALVYWIPLTLLRLVIGVLLILFGLKWLKKALLRYSGLKPLHDEEAIFEEQMAALRARGEQARPRLEPFGVALSYKTVLLEGLEVAFIVISFGSSAITPTCSAGCALGTASLGAAAAGLLVVLIGLLLQAPLKQVPENTLKFLVGIMLTTFGTFWGGEGLGISWPLADAFLLILAAFYLLCSALLVLWLKSLARRRSVLGLGSASLPERGGD</sequence>
<evidence type="ECO:0000256" key="1">
    <source>
        <dbReference type="SAM" id="Phobius"/>
    </source>
</evidence>
<keyword evidence="1" id="KW-1133">Transmembrane helix</keyword>
<dbReference type="EMBL" id="AP019377">
    <property type="protein sequence ID" value="BBH93317.1"/>
    <property type="molecule type" value="Genomic_DNA"/>
</dbReference>
<accession>A0A455SY87</accession>
<feature type="transmembrane region" description="Helical" evidence="1">
    <location>
        <begin position="66"/>
        <end position="83"/>
    </location>
</feature>
<reference evidence="2" key="1">
    <citation type="submission" date="2018-12" db="EMBL/GenBank/DDBJ databases">
        <title>Novel natural products biosynthetic potential of the class Ktedonobacteria.</title>
        <authorList>
            <person name="Zheng Y."/>
            <person name="Saitou A."/>
            <person name="Wang C.M."/>
            <person name="Toyoda A."/>
            <person name="Minakuchi Y."/>
            <person name="Sekiguchi Y."/>
            <person name="Ueda K."/>
            <person name="Takano H."/>
            <person name="Sakai Y."/>
            <person name="Yokota A."/>
            <person name="Yabe S."/>
        </authorList>
    </citation>
    <scope>NUCLEOTIDE SEQUENCE</scope>
    <source>
        <strain evidence="2">A3-2</strain>
    </source>
</reference>
<feature type="transmembrane region" description="Helical" evidence="1">
    <location>
        <begin position="224"/>
        <end position="244"/>
    </location>
</feature>
<gene>
    <name evidence="2" type="ORF">KTA_15160</name>
</gene>
<evidence type="ECO:0000313" key="2">
    <source>
        <dbReference type="EMBL" id="BBH93317.1"/>
    </source>
</evidence>
<keyword evidence="1" id="KW-0812">Transmembrane</keyword>
<feature type="transmembrane region" description="Helical" evidence="1">
    <location>
        <begin position="161"/>
        <end position="183"/>
    </location>
</feature>
<keyword evidence="1" id="KW-0472">Membrane</keyword>
<feature type="transmembrane region" description="Helical" evidence="1">
    <location>
        <begin position="36"/>
        <end position="59"/>
    </location>
</feature>
<organism evidence="2">
    <name type="scientific">Thermogemmatispora argillosa</name>
    <dbReference type="NCBI Taxonomy" id="2045280"/>
    <lineage>
        <taxon>Bacteria</taxon>
        <taxon>Bacillati</taxon>
        <taxon>Chloroflexota</taxon>
        <taxon>Ktedonobacteria</taxon>
        <taxon>Thermogemmatisporales</taxon>
        <taxon>Thermogemmatisporaceae</taxon>
        <taxon>Thermogemmatispora</taxon>
    </lineage>
</organism>
<proteinExistence type="predicted"/>
<evidence type="ECO:0008006" key="3">
    <source>
        <dbReference type="Google" id="ProtNLM"/>
    </source>
</evidence>